<dbReference type="Proteomes" id="UP001165366">
    <property type="component" value="Unassembled WGS sequence"/>
</dbReference>
<reference evidence="3" key="2">
    <citation type="submission" date="2024-05" db="EMBL/GenBank/DDBJ databases">
        <title>Rhodohalobacter halophilus gen. nov., sp. nov., a moderately halophilic member of the family Balneolaceae.</title>
        <authorList>
            <person name="Xia J."/>
        </authorList>
    </citation>
    <scope>NUCLEOTIDE SEQUENCE</scope>
    <source>
        <strain evidence="3">WB101</strain>
    </source>
</reference>
<evidence type="ECO:0000259" key="2">
    <source>
        <dbReference type="Pfam" id="PF13439"/>
    </source>
</evidence>
<evidence type="ECO:0000313" key="3">
    <source>
        <dbReference type="EMBL" id="MCG2590685.1"/>
    </source>
</evidence>
<dbReference type="InterPro" id="IPR028098">
    <property type="entry name" value="Glyco_trans_4-like_N"/>
</dbReference>
<dbReference type="InterPro" id="IPR001296">
    <property type="entry name" value="Glyco_trans_1"/>
</dbReference>
<gene>
    <name evidence="3" type="ORF">L6773_19080</name>
</gene>
<dbReference type="Pfam" id="PF13439">
    <property type="entry name" value="Glyco_transf_4"/>
    <property type="match status" value="1"/>
</dbReference>
<reference evidence="3" key="1">
    <citation type="submission" date="2022-01" db="EMBL/GenBank/DDBJ databases">
        <authorList>
            <person name="Wang Y."/>
        </authorList>
    </citation>
    <scope>NUCLEOTIDE SEQUENCE</scope>
    <source>
        <strain evidence="3">WB101</strain>
    </source>
</reference>
<dbReference type="Pfam" id="PF00534">
    <property type="entry name" value="Glycos_transf_1"/>
    <property type="match status" value="1"/>
</dbReference>
<dbReference type="RefSeq" id="WP_237856134.1">
    <property type="nucleotide sequence ID" value="NZ_JAKLWS010000040.1"/>
</dbReference>
<feature type="domain" description="Glycosyltransferase subfamily 4-like N-terminal" evidence="2">
    <location>
        <begin position="48"/>
        <end position="164"/>
    </location>
</feature>
<name>A0ABS9KIL9_9BACT</name>
<feature type="domain" description="Glycosyl transferase family 1" evidence="1">
    <location>
        <begin position="182"/>
        <end position="350"/>
    </location>
</feature>
<evidence type="ECO:0000313" key="4">
    <source>
        <dbReference type="Proteomes" id="UP001165366"/>
    </source>
</evidence>
<evidence type="ECO:0000259" key="1">
    <source>
        <dbReference type="Pfam" id="PF00534"/>
    </source>
</evidence>
<dbReference type="SUPFAM" id="SSF53756">
    <property type="entry name" value="UDP-Glycosyltransferase/glycogen phosphorylase"/>
    <property type="match status" value="1"/>
</dbReference>
<dbReference type="InterPro" id="IPR050194">
    <property type="entry name" value="Glycosyltransferase_grp1"/>
</dbReference>
<dbReference type="CDD" id="cd03801">
    <property type="entry name" value="GT4_PimA-like"/>
    <property type="match status" value="1"/>
</dbReference>
<sequence>MKILYISHLHPPKNKPLKSIGGMQSVSMQLVDSLQKSKDIEIESIIMRASWKFIRLKTFFFLMSLVWRIPAKIEKTKPDVVLFSSMVTAGILPFILNKTKVPFVTINHGQDVTFPSATYQRYLSFLFKQLDGVISVSSATRNACIERGMEPEKGVALPNGFDTKVMDMLPEKNKARKLIEEQFKLDLSGRKLLLSVGRQVKRKGYRWFVDKTFDKIKTDTVYLIVGDGPERENIQKAKEKSDKKEKIVIVGKQPDEILNACYAAADLFIMPNIPVEGDMEGFGIVLLEANRAGVPAIASDLEGIKDVIEEGVNGYKIPHGNPDLFAAKIDYVLRHELDELSRKSKEYVQKYYSWDTVVDQYISFLERVVNRESA</sequence>
<dbReference type="Gene3D" id="3.40.50.2000">
    <property type="entry name" value="Glycogen Phosphorylase B"/>
    <property type="match status" value="2"/>
</dbReference>
<dbReference type="PANTHER" id="PTHR45947:SF3">
    <property type="entry name" value="SULFOQUINOVOSYL TRANSFERASE SQD2"/>
    <property type="match status" value="1"/>
</dbReference>
<protein>
    <submittedName>
        <fullName evidence="3">Glycosyltransferase family 4 protein</fullName>
    </submittedName>
</protein>
<dbReference type="PANTHER" id="PTHR45947">
    <property type="entry name" value="SULFOQUINOVOSYL TRANSFERASE SQD2"/>
    <property type="match status" value="1"/>
</dbReference>
<comment type="caution">
    <text evidence="3">The sequence shown here is derived from an EMBL/GenBank/DDBJ whole genome shotgun (WGS) entry which is preliminary data.</text>
</comment>
<dbReference type="EMBL" id="JAKLWS010000040">
    <property type="protein sequence ID" value="MCG2590685.1"/>
    <property type="molecule type" value="Genomic_DNA"/>
</dbReference>
<proteinExistence type="predicted"/>
<organism evidence="3 4">
    <name type="scientific">Rhodohalobacter sulfatireducens</name>
    <dbReference type="NCBI Taxonomy" id="2911366"/>
    <lineage>
        <taxon>Bacteria</taxon>
        <taxon>Pseudomonadati</taxon>
        <taxon>Balneolota</taxon>
        <taxon>Balneolia</taxon>
        <taxon>Balneolales</taxon>
        <taxon>Balneolaceae</taxon>
        <taxon>Rhodohalobacter</taxon>
    </lineage>
</organism>
<accession>A0ABS9KIL9</accession>
<keyword evidence="4" id="KW-1185">Reference proteome</keyword>